<evidence type="ECO:0000313" key="2">
    <source>
        <dbReference type="Proteomes" id="UP000489600"/>
    </source>
</evidence>
<reference evidence="1" key="1">
    <citation type="submission" date="2019-07" db="EMBL/GenBank/DDBJ databases">
        <authorList>
            <person name="Dittberner H."/>
        </authorList>
    </citation>
    <scope>NUCLEOTIDE SEQUENCE [LARGE SCALE GENOMIC DNA]</scope>
</reference>
<keyword evidence="2" id="KW-1185">Reference proteome</keyword>
<evidence type="ECO:0000313" key="1">
    <source>
        <dbReference type="EMBL" id="VVB05609.1"/>
    </source>
</evidence>
<protein>
    <submittedName>
        <fullName evidence="1">Uncharacterized protein</fullName>
    </submittedName>
</protein>
<sequence>MNIQDIVFQGEGAASLNQILQVSRQRFLFGREIQKLMVLVGNLPDSPVPVAPLIQGLYRRDCNEYVDQNQWIPTGQGGRMSRSDTLKVNGQVAFNYMEARLNVAGGSFRRRTIRRSEHQFGTLVHYLFIPHNRVSLSNVVPCLLCLWNVCLLKQQGV</sequence>
<accession>A0A565BW29</accession>
<organism evidence="1 2">
    <name type="scientific">Arabis nemorensis</name>
    <dbReference type="NCBI Taxonomy" id="586526"/>
    <lineage>
        <taxon>Eukaryota</taxon>
        <taxon>Viridiplantae</taxon>
        <taxon>Streptophyta</taxon>
        <taxon>Embryophyta</taxon>
        <taxon>Tracheophyta</taxon>
        <taxon>Spermatophyta</taxon>
        <taxon>Magnoliopsida</taxon>
        <taxon>eudicotyledons</taxon>
        <taxon>Gunneridae</taxon>
        <taxon>Pentapetalae</taxon>
        <taxon>rosids</taxon>
        <taxon>malvids</taxon>
        <taxon>Brassicales</taxon>
        <taxon>Brassicaceae</taxon>
        <taxon>Arabideae</taxon>
        <taxon>Arabis</taxon>
    </lineage>
</organism>
<name>A0A565BW29_9BRAS</name>
<dbReference type="AlphaFoldDB" id="A0A565BW29"/>
<dbReference type="EMBL" id="CABITT030000005">
    <property type="protein sequence ID" value="VVB05609.1"/>
    <property type="molecule type" value="Genomic_DNA"/>
</dbReference>
<comment type="caution">
    <text evidence="1">The sequence shown here is derived from an EMBL/GenBank/DDBJ whole genome shotgun (WGS) entry which is preliminary data.</text>
</comment>
<proteinExistence type="predicted"/>
<gene>
    <name evidence="1" type="ORF">ANE_LOCUS16053</name>
</gene>
<dbReference type="Proteomes" id="UP000489600">
    <property type="component" value="Unassembled WGS sequence"/>
</dbReference>